<dbReference type="SUPFAM" id="SSF54285">
    <property type="entry name" value="MoaD/ThiS"/>
    <property type="match status" value="1"/>
</dbReference>
<dbReference type="KEGG" id="vcw:GJQ55_08370"/>
<keyword evidence="2" id="KW-1185">Reference proteome</keyword>
<dbReference type="InterPro" id="IPR010035">
    <property type="entry name" value="Thi_S"/>
</dbReference>
<dbReference type="RefSeq" id="WP_228344538.1">
    <property type="nucleotide sequence ID" value="NZ_CP046056.1"/>
</dbReference>
<accession>A0A9X7UYQ5</accession>
<evidence type="ECO:0000313" key="1">
    <source>
        <dbReference type="EMBL" id="QQD24486.1"/>
    </source>
</evidence>
<dbReference type="AlphaFoldDB" id="A0A9X7UYQ5"/>
<protein>
    <submittedName>
        <fullName evidence="1">Sulfur carrier protein ThiS</fullName>
    </submittedName>
</protein>
<evidence type="ECO:0000313" key="2">
    <source>
        <dbReference type="Proteomes" id="UP000596074"/>
    </source>
</evidence>
<dbReference type="PANTHER" id="PTHR34472">
    <property type="entry name" value="SULFUR CARRIER PROTEIN THIS"/>
    <property type="match status" value="1"/>
</dbReference>
<dbReference type="Proteomes" id="UP000596074">
    <property type="component" value="Chromosome"/>
</dbReference>
<dbReference type="Gene3D" id="3.10.20.30">
    <property type="match status" value="1"/>
</dbReference>
<organism evidence="1 2">
    <name type="scientific">Venatoribacter cucullus</name>
    <dbReference type="NCBI Taxonomy" id="2661630"/>
    <lineage>
        <taxon>Bacteria</taxon>
        <taxon>Pseudomonadati</taxon>
        <taxon>Pseudomonadota</taxon>
        <taxon>Gammaproteobacteria</taxon>
        <taxon>Oceanospirillales</taxon>
        <taxon>Oceanospirillaceae</taxon>
        <taxon>Venatoribacter</taxon>
    </lineage>
</organism>
<dbReference type="EMBL" id="CP046056">
    <property type="protein sequence ID" value="QQD24486.1"/>
    <property type="molecule type" value="Genomic_DNA"/>
</dbReference>
<dbReference type="CDD" id="cd00565">
    <property type="entry name" value="Ubl_ThiS"/>
    <property type="match status" value="1"/>
</dbReference>
<dbReference type="InterPro" id="IPR016155">
    <property type="entry name" value="Mopterin_synth/thiamin_S_b"/>
</dbReference>
<sequence length="74" mass="8095">MRLIINGEPYECRVYPGSLLALLQQLGFLSDDATAFSMRFVVALNQHIISSSRYASTALQEDDCIDVLSVITGG</sequence>
<dbReference type="Pfam" id="PF02597">
    <property type="entry name" value="ThiS"/>
    <property type="match status" value="1"/>
</dbReference>
<name>A0A9X7UYQ5_9GAMM</name>
<proteinExistence type="predicted"/>
<dbReference type="PANTHER" id="PTHR34472:SF1">
    <property type="entry name" value="SULFUR CARRIER PROTEIN THIS"/>
    <property type="match status" value="1"/>
</dbReference>
<reference evidence="1 2" key="1">
    <citation type="submission" date="2019-11" db="EMBL/GenBank/DDBJ databases">
        <title>Venatorbacter sp. nov. a predator of Campylobacter and other Gram-negative bacteria.</title>
        <authorList>
            <person name="Saeedi A."/>
            <person name="Cummings N.J."/>
            <person name="Connerton I.F."/>
            <person name="Connerton P.L."/>
        </authorList>
    </citation>
    <scope>NUCLEOTIDE SEQUENCE [LARGE SCALE GENOMIC DNA]</scope>
    <source>
        <strain evidence="1">XL5</strain>
    </source>
</reference>
<gene>
    <name evidence="1" type="primary">thiS</name>
    <name evidence="1" type="ORF">GJQ55_08370</name>
</gene>
<dbReference type="InterPro" id="IPR012675">
    <property type="entry name" value="Beta-grasp_dom_sf"/>
</dbReference>
<dbReference type="InterPro" id="IPR003749">
    <property type="entry name" value="ThiS/MoaD-like"/>
</dbReference>
<dbReference type="NCBIfam" id="TIGR01683">
    <property type="entry name" value="thiS"/>
    <property type="match status" value="1"/>
</dbReference>